<organism evidence="8 9">
    <name type="scientific">Thermophilibacter provencensis</name>
    <dbReference type="NCBI Taxonomy" id="1852386"/>
    <lineage>
        <taxon>Bacteria</taxon>
        <taxon>Bacillati</taxon>
        <taxon>Actinomycetota</taxon>
        <taxon>Coriobacteriia</taxon>
        <taxon>Coriobacteriales</taxon>
        <taxon>Atopobiaceae</taxon>
        <taxon>Thermophilibacter</taxon>
    </lineage>
</organism>
<evidence type="ECO:0000313" key="9">
    <source>
        <dbReference type="Proteomes" id="UP000697330"/>
    </source>
</evidence>
<keyword evidence="5" id="KW-0472">Membrane</keyword>
<keyword evidence="3" id="KW-0732">Signal</keyword>
<dbReference type="Gene3D" id="2.60.40.10">
    <property type="entry name" value="Immunoglobulins"/>
    <property type="match status" value="3"/>
</dbReference>
<dbReference type="PANTHER" id="PTHR36108:SF13">
    <property type="entry name" value="COLOSSIN-B-RELATED"/>
    <property type="match status" value="1"/>
</dbReference>
<evidence type="ECO:0000256" key="2">
    <source>
        <dbReference type="ARBA" id="ARBA00022525"/>
    </source>
</evidence>
<dbReference type="Pfam" id="PF17802">
    <property type="entry name" value="SpaA"/>
    <property type="match status" value="3"/>
</dbReference>
<dbReference type="InterPro" id="IPR013552">
    <property type="entry name" value="Thioester_dom"/>
</dbReference>
<feature type="compositionally biased region" description="Polar residues" evidence="4">
    <location>
        <begin position="779"/>
        <end position="788"/>
    </location>
</feature>
<dbReference type="InterPro" id="IPR041033">
    <property type="entry name" value="SpaA_PFL_dom_1"/>
</dbReference>
<gene>
    <name evidence="8" type="ORF">K8U72_02380</name>
</gene>
<dbReference type="Proteomes" id="UP000697330">
    <property type="component" value="Unassembled WGS sequence"/>
</dbReference>
<evidence type="ECO:0000256" key="4">
    <source>
        <dbReference type="SAM" id="MobiDB-lite"/>
    </source>
</evidence>
<dbReference type="Pfam" id="PF08341">
    <property type="entry name" value="TED"/>
    <property type="match status" value="1"/>
</dbReference>
<dbReference type="PANTHER" id="PTHR36108">
    <property type="entry name" value="COLOSSIN-B-RELATED"/>
    <property type="match status" value="1"/>
</dbReference>
<evidence type="ECO:0000256" key="5">
    <source>
        <dbReference type="SAM" id="Phobius"/>
    </source>
</evidence>
<protein>
    <recommendedName>
        <fullName evidence="10">TQXA domain-containing protein</fullName>
    </recommendedName>
</protein>
<comment type="caution">
    <text evidence="8">The sequence shown here is derived from an EMBL/GenBank/DDBJ whole genome shotgun (WGS) entry which is preliminary data.</text>
</comment>
<keyword evidence="5" id="KW-0812">Transmembrane</keyword>
<dbReference type="AlphaFoldDB" id="A0A921KKT9"/>
<feature type="transmembrane region" description="Helical" evidence="5">
    <location>
        <begin position="800"/>
        <end position="819"/>
    </location>
</feature>
<evidence type="ECO:0000313" key="8">
    <source>
        <dbReference type="EMBL" id="HJF44619.1"/>
    </source>
</evidence>
<sequence>MEQFRTAIGHHREGVTGVARLATLVAALLLLLCVACGAAPREALAIGDAVTVRSVASPSNEDGFDAGTHYFDVMDGTGTTVAVGYCMNLGRVNPETLSYDAGWEYATGALAYIAYHGFPGTSAIAGHQLSELGARTATALAVYMQQGYIEPGVECHVPVGAWEGGGGYSFADRGPTSVEVRQAALDLYLEAQAHAGEDGPWNEAVRVYRAPRANVQNMLVIERSASATLVKRDAASGQALAGAEFDVVARGDVVAPDGTVQAADGQVVAHVTTGADGTARTSGLPLGSGAATYAFVETKAPDGYVLDGTPHEFTVSTAGEQTSVVTVTVEAANEKNSLVVTKSELGSEETALPGTEFAWWDADEGDDPASATSVRTLVVGDDGTLRVEGLAPGDWHLVETRPVPGHLLDETVRTVHVDEAGLVSGDWLVGGAHATARLENDYTRVDVSKRSATGEDEVPGATLTVRDEGGNLIETWVSGTEPHRIERLEPGTYTLTEEMTPRNYDQAETVTFTVEETGEVQTVVMRDDPIEVSGQIDKRQEIADPVATRTEANGDGANRAGVTVSDDGSYEYGIDFRSTSSTWADELTVTDRIDAAAEGLAVLSSIVTPRASGDYDGLMNVWYQTNLTDPAHVDESGANATRSDGHDNPWLEGEGRQLGYEGWRLWRADVPADEAVELAVSELGLGDGEVVTGIRLEYGRVEAGFTTRTGDWDRDDLKDAHDDLDDLAASHGDGLSPAIVRMRATESYVEGTSLDNAARVDLYRNGGGEGLEAHDEDAVTQTAATTPESPEGLPGTGEDAFPAALVVLLGTACVAMPLLRWRLRLR</sequence>
<evidence type="ECO:0000259" key="7">
    <source>
        <dbReference type="Pfam" id="PF17802"/>
    </source>
</evidence>
<dbReference type="EMBL" id="DYWQ01000037">
    <property type="protein sequence ID" value="HJF44619.1"/>
    <property type="molecule type" value="Genomic_DNA"/>
</dbReference>
<accession>A0A921KKT9</accession>
<evidence type="ECO:0008006" key="10">
    <source>
        <dbReference type="Google" id="ProtNLM"/>
    </source>
</evidence>
<keyword evidence="2" id="KW-0964">Secreted</keyword>
<reference evidence="8" key="2">
    <citation type="submission" date="2021-09" db="EMBL/GenBank/DDBJ databases">
        <authorList>
            <person name="Gilroy R."/>
        </authorList>
    </citation>
    <scope>NUCLEOTIDE SEQUENCE</scope>
    <source>
        <strain evidence="8">CHK124-7917</strain>
    </source>
</reference>
<feature type="domain" description="SpaA-like prealbumin fold" evidence="7">
    <location>
        <begin position="445"/>
        <end position="528"/>
    </location>
</feature>
<feature type="domain" description="Thioester" evidence="6">
    <location>
        <begin position="84"/>
        <end position="146"/>
    </location>
</feature>
<feature type="domain" description="SpaA-like prealbumin fold" evidence="7">
    <location>
        <begin position="347"/>
        <end position="421"/>
    </location>
</feature>
<evidence type="ECO:0000259" key="6">
    <source>
        <dbReference type="Pfam" id="PF08341"/>
    </source>
</evidence>
<dbReference type="GO" id="GO:0005975">
    <property type="term" value="P:carbohydrate metabolic process"/>
    <property type="evidence" value="ECO:0007669"/>
    <property type="project" value="UniProtKB-ARBA"/>
</dbReference>
<proteinExistence type="inferred from homology"/>
<name>A0A921KKT9_9ACTN</name>
<keyword evidence="5" id="KW-1133">Transmembrane helix</keyword>
<comment type="similarity">
    <text evidence="1">Belongs to the serine-aspartate repeat-containing protein (SDr) family.</text>
</comment>
<reference evidence="8" key="1">
    <citation type="journal article" date="2021" name="PeerJ">
        <title>Extensive microbial diversity within the chicken gut microbiome revealed by metagenomics and culture.</title>
        <authorList>
            <person name="Gilroy R."/>
            <person name="Ravi A."/>
            <person name="Getino M."/>
            <person name="Pursley I."/>
            <person name="Horton D.L."/>
            <person name="Alikhan N.F."/>
            <person name="Baker D."/>
            <person name="Gharbi K."/>
            <person name="Hall N."/>
            <person name="Watson M."/>
            <person name="Adriaenssens E.M."/>
            <person name="Foster-Nyarko E."/>
            <person name="Jarju S."/>
            <person name="Secka A."/>
            <person name="Antonio M."/>
            <person name="Oren A."/>
            <person name="Chaudhuri R.R."/>
            <person name="La Ragione R."/>
            <person name="Hildebrand F."/>
            <person name="Pallen M.J."/>
        </authorList>
    </citation>
    <scope>NUCLEOTIDE SEQUENCE</scope>
    <source>
        <strain evidence="8">CHK124-7917</strain>
    </source>
</reference>
<evidence type="ECO:0000256" key="3">
    <source>
        <dbReference type="ARBA" id="ARBA00022729"/>
    </source>
</evidence>
<feature type="domain" description="SpaA-like prealbumin fold" evidence="7">
    <location>
        <begin position="226"/>
        <end position="325"/>
    </location>
</feature>
<evidence type="ECO:0000256" key="1">
    <source>
        <dbReference type="ARBA" id="ARBA00007257"/>
    </source>
</evidence>
<dbReference type="InterPro" id="IPR013783">
    <property type="entry name" value="Ig-like_fold"/>
</dbReference>
<feature type="region of interest" description="Disordered" evidence="4">
    <location>
        <begin position="765"/>
        <end position="797"/>
    </location>
</feature>
<dbReference type="RefSeq" id="WP_274958626.1">
    <property type="nucleotide sequence ID" value="NZ_DYWQ01000037.1"/>
</dbReference>